<name>A0A7W6RF46_9PROT</name>
<dbReference type="GO" id="GO:0015159">
    <property type="term" value="F:polysaccharide transmembrane transporter activity"/>
    <property type="evidence" value="ECO:0007669"/>
    <property type="project" value="InterPro"/>
</dbReference>
<keyword evidence="1 2" id="KW-0732">Signal</keyword>
<accession>A0A7W6RF46</accession>
<dbReference type="Gene3D" id="3.30.1950.10">
    <property type="entry name" value="wza like domain"/>
    <property type="match status" value="1"/>
</dbReference>
<evidence type="ECO:0000259" key="4">
    <source>
        <dbReference type="Pfam" id="PF10531"/>
    </source>
</evidence>
<feature type="chain" id="PRO_5030943174" evidence="2">
    <location>
        <begin position="21"/>
        <end position="348"/>
    </location>
</feature>
<dbReference type="InterPro" id="IPR049712">
    <property type="entry name" value="Poly_export"/>
</dbReference>
<evidence type="ECO:0000259" key="3">
    <source>
        <dbReference type="Pfam" id="PF02563"/>
    </source>
</evidence>
<evidence type="ECO:0000256" key="1">
    <source>
        <dbReference type="ARBA" id="ARBA00022729"/>
    </source>
</evidence>
<evidence type="ECO:0000313" key="6">
    <source>
        <dbReference type="Proteomes" id="UP000554286"/>
    </source>
</evidence>
<organism evidence="5 6">
    <name type="scientific">Roseospira visakhapatnamensis</name>
    <dbReference type="NCBI Taxonomy" id="390880"/>
    <lineage>
        <taxon>Bacteria</taxon>
        <taxon>Pseudomonadati</taxon>
        <taxon>Pseudomonadota</taxon>
        <taxon>Alphaproteobacteria</taxon>
        <taxon>Rhodospirillales</taxon>
        <taxon>Rhodospirillaceae</taxon>
        <taxon>Roseospira</taxon>
    </lineage>
</organism>
<dbReference type="Gene3D" id="3.10.560.10">
    <property type="entry name" value="Outer membrane lipoprotein wza domain like"/>
    <property type="match status" value="1"/>
</dbReference>
<dbReference type="Proteomes" id="UP000554286">
    <property type="component" value="Unassembled WGS sequence"/>
</dbReference>
<protein>
    <submittedName>
        <fullName evidence="5">Polysaccharide export outer membrane protein</fullName>
    </submittedName>
</protein>
<gene>
    <name evidence="5" type="ORF">GGD89_003029</name>
</gene>
<feature type="signal peptide" evidence="2">
    <location>
        <begin position="1"/>
        <end position="20"/>
    </location>
</feature>
<dbReference type="Pfam" id="PF02563">
    <property type="entry name" value="Poly_export"/>
    <property type="match status" value="1"/>
</dbReference>
<dbReference type="InterPro" id="IPR019554">
    <property type="entry name" value="Soluble_ligand-bd"/>
</dbReference>
<keyword evidence="6" id="KW-1185">Reference proteome</keyword>
<dbReference type="PANTHER" id="PTHR33619:SF3">
    <property type="entry name" value="POLYSACCHARIDE EXPORT PROTEIN GFCE-RELATED"/>
    <property type="match status" value="1"/>
</dbReference>
<proteinExistence type="predicted"/>
<sequence>MLACVAGLALLLLLPGCASRSYELSPGGEPVYFEDIDEGRKLALRQAVLDSLNRGQSAQRLRVGDTLEVMYHVREQPTVERYRIAVGDRLSVAFGDDSGLDFATGVQPDGWITLPDTDDVRVAGLTVAEVNRQVSRQYADLLVDPRVTVRLEEWTGEAERLAEDIATFEAGRAKRVAVLRDGSITLPFLPPLMAQGHTVGEMRARIKAAYDALGLDLDISVLLADSPGDRVFVLGAVQEPGVLTTDRPITVLMALAQAGGPNPDGSLSDVRVVYMDAEGVPRLRKVNLLNVLTTLALEEDMVLPDNAIIYVPPTVLAQTGKMLDLILNQILFYRGFSISTSYEILGGD</sequence>
<feature type="domain" description="Soluble ligand binding" evidence="4">
    <location>
        <begin position="230"/>
        <end position="277"/>
    </location>
</feature>
<reference evidence="5 6" key="1">
    <citation type="submission" date="2020-08" db="EMBL/GenBank/DDBJ databases">
        <title>Genome sequencing of Purple Non-Sulfur Bacteria from various extreme environments.</title>
        <authorList>
            <person name="Mayer M."/>
        </authorList>
    </citation>
    <scope>NUCLEOTIDE SEQUENCE [LARGE SCALE GENOMIC DNA]</scope>
    <source>
        <strain evidence="5 6">JA131</strain>
    </source>
</reference>
<dbReference type="InterPro" id="IPR003715">
    <property type="entry name" value="Poly_export_N"/>
</dbReference>
<evidence type="ECO:0000313" key="5">
    <source>
        <dbReference type="EMBL" id="MBB4267385.1"/>
    </source>
</evidence>
<comment type="caution">
    <text evidence="5">The sequence shown here is derived from an EMBL/GenBank/DDBJ whole genome shotgun (WGS) entry which is preliminary data.</text>
</comment>
<evidence type="ECO:0000256" key="2">
    <source>
        <dbReference type="SAM" id="SignalP"/>
    </source>
</evidence>
<dbReference type="EMBL" id="JACIGK010000026">
    <property type="protein sequence ID" value="MBB4267385.1"/>
    <property type="molecule type" value="Genomic_DNA"/>
</dbReference>
<dbReference type="AlphaFoldDB" id="A0A7W6RF46"/>
<dbReference type="Pfam" id="PF10531">
    <property type="entry name" value="SLBB"/>
    <property type="match status" value="1"/>
</dbReference>
<dbReference type="PANTHER" id="PTHR33619">
    <property type="entry name" value="POLYSACCHARIDE EXPORT PROTEIN GFCE-RELATED"/>
    <property type="match status" value="1"/>
</dbReference>
<feature type="domain" description="Polysaccharide export protein N-terminal" evidence="3">
    <location>
        <begin position="78"/>
        <end position="151"/>
    </location>
</feature>
<dbReference type="RefSeq" id="WP_184046736.1">
    <property type="nucleotide sequence ID" value="NZ_JACIGK010000026.1"/>
</dbReference>